<dbReference type="GO" id="GO:0006629">
    <property type="term" value="P:lipid metabolic process"/>
    <property type="evidence" value="ECO:0007669"/>
    <property type="project" value="InterPro"/>
</dbReference>
<accession>A0A512BJW3</accession>
<gene>
    <name evidence="1" type="ORF">SAE01_47560</name>
</gene>
<organism evidence="1 2">
    <name type="scientific">Segetibacter aerophilus</name>
    <dbReference type="NCBI Taxonomy" id="670293"/>
    <lineage>
        <taxon>Bacteria</taxon>
        <taxon>Pseudomonadati</taxon>
        <taxon>Bacteroidota</taxon>
        <taxon>Chitinophagia</taxon>
        <taxon>Chitinophagales</taxon>
        <taxon>Chitinophagaceae</taxon>
        <taxon>Segetibacter</taxon>
    </lineage>
</organism>
<dbReference type="Gene3D" id="3.20.20.190">
    <property type="entry name" value="Phosphatidylinositol (PI) phosphodiesterase"/>
    <property type="match status" value="1"/>
</dbReference>
<evidence type="ECO:0000313" key="2">
    <source>
        <dbReference type="Proteomes" id="UP000321513"/>
    </source>
</evidence>
<dbReference type="OrthoDB" id="9794455at2"/>
<evidence type="ECO:0000313" key="1">
    <source>
        <dbReference type="EMBL" id="GEO12260.1"/>
    </source>
</evidence>
<proteinExistence type="predicted"/>
<comment type="caution">
    <text evidence="1">The sequence shown here is derived from an EMBL/GenBank/DDBJ whole genome shotgun (WGS) entry which is preliminary data.</text>
</comment>
<dbReference type="RefSeq" id="WP_147206378.1">
    <property type="nucleotide sequence ID" value="NZ_BJYT01000049.1"/>
</dbReference>
<dbReference type="InterPro" id="IPR017946">
    <property type="entry name" value="PLC-like_Pdiesterase_TIM-brl"/>
</dbReference>
<keyword evidence="2" id="KW-1185">Reference proteome</keyword>
<dbReference type="EMBL" id="BJYT01000049">
    <property type="protein sequence ID" value="GEO12260.1"/>
    <property type="molecule type" value="Genomic_DNA"/>
</dbReference>
<evidence type="ECO:0008006" key="3">
    <source>
        <dbReference type="Google" id="ProtNLM"/>
    </source>
</evidence>
<name>A0A512BJW3_9BACT</name>
<dbReference type="GO" id="GO:0008081">
    <property type="term" value="F:phosphoric diester hydrolase activity"/>
    <property type="evidence" value="ECO:0007669"/>
    <property type="project" value="InterPro"/>
</dbReference>
<reference evidence="1 2" key="1">
    <citation type="submission" date="2019-07" db="EMBL/GenBank/DDBJ databases">
        <title>Whole genome shotgun sequence of Segetibacter aerophilus NBRC 106135.</title>
        <authorList>
            <person name="Hosoyama A."/>
            <person name="Uohara A."/>
            <person name="Ohji S."/>
            <person name="Ichikawa N."/>
        </authorList>
    </citation>
    <scope>NUCLEOTIDE SEQUENCE [LARGE SCALE GENOMIC DNA]</scope>
    <source>
        <strain evidence="1 2">NBRC 106135</strain>
    </source>
</reference>
<dbReference type="Proteomes" id="UP000321513">
    <property type="component" value="Unassembled WGS sequence"/>
</dbReference>
<dbReference type="SUPFAM" id="SSF51695">
    <property type="entry name" value="PLC-like phosphodiesterases"/>
    <property type="match status" value="1"/>
</dbReference>
<dbReference type="AlphaFoldDB" id="A0A512BJW3"/>
<sequence>MIKLIRGLLFLILISICAVDCSPVKKYSSVNAHSHNDYENSKPFTNAFGEGFGSIEADIFPVNGVLYVAHNKKDIQQKNTLKALYLDPLLKGLGTDQSRKVNLLVDIKENHQEALSLLAKELQPLMPYLSTPAAAKNITISISGERPPPADYKLYPDYIFFDDDLKRPHTSDEWKRVNLVSLQFDKITQWKGDGPIPAEDLKKLKQTIDSVHKAGKPIRFWAAPDTAEAWKEQMKLHVDLIGTDKINELSSYLKKGK</sequence>
<protein>
    <recommendedName>
        <fullName evidence="3">Alkaline phosphatase</fullName>
    </recommendedName>
</protein>